<evidence type="ECO:0000313" key="2">
    <source>
        <dbReference type="EMBL" id="OGN29800.1"/>
    </source>
</evidence>
<organism evidence="2 3">
    <name type="scientific">Candidatus Yanofskybacteria bacterium RIFCSPLOWO2_01_FULL_49_25</name>
    <dbReference type="NCBI Taxonomy" id="1802701"/>
    <lineage>
        <taxon>Bacteria</taxon>
        <taxon>Candidatus Yanofskyibacteriota</taxon>
    </lineage>
</organism>
<sequence>MITIGIVAGVLYLARTILGFIFIAVVKVFAAFMAWPFYSPPAIYTVWGFVRDFVNLFFILGLIIMAFGTIFDIKKYTYKELLMPLIISALLINFSFTIGEYAINLSNQVSNVLLTTINDAVGGNISNMLGQGLSIQKYVGGDIDGLVWYEAALVAARDLPGYLLKSAFNLILQIIFMLFGIFSFLVVIIFLLLRTPVLWILLMLSPLAWLGYAFPNLRKGLWSEWWSWFLSWVLWVPAYLLILMMLGLILKAKGDAAAVPMSAGVTDSILQVLGINDLIFFIITLVFMLGGIWFSFKIGGYFKHGAGVAGDKVMGYLGNRRIPGVGRSLGEYYRGAQRGAKVRMEDFKERGGAALHPRLAFLEGDREKRFREAQVAQRFGEHHAMAKATAESVTKEKERLLHENPNMTRNDLDTRLSDPNIPLEERLALEQIAAERGWYDQTTPQGITQTAQRVEQTLQSLGGAESEAGRAYLEKALPYLNAETTAQMQADGYLHHDNIGRYMVSQLRAKNGWVAKGVAGNAEIRAALADMGGVDSDLGQKYLESLKPYLDNDATNDLLTTARGRQRTFIGQLRAERGWVPQELAGATEMREMLDSMGGAGSDLGKKYLTSLKPFVNKETVDMMFDGTGGATAATGEERKFLGQLRAEKGWLPKPIAATATTPALRPGEDELDEMTSLLQGKELEDYLNELEKNDFNDVFTDANSKIAFASRPGVGDALKKKLYINMARKNQLLDRREMDKLMTIIKTSSKEEQETVKGYIAANIKMAAPTITRRRELLQDTSLSEGLRKVAASAMIGDNEVTDAETYHAVTKVLGETHARVIELKTRMETAKTILGIERKFAAAATPPGRLDINQTTPGGPGYYDISALTGADADNLAKELKPVIATMNETALVDVNEKYWESETFSKAILERIRDREKTKKTHTLRDGTVVPGAGRLMFLTLKQAADTQPKKDALADLELILQAELKL</sequence>
<feature type="transmembrane region" description="Helical" evidence="1">
    <location>
        <begin position="170"/>
        <end position="192"/>
    </location>
</feature>
<proteinExistence type="predicted"/>
<evidence type="ECO:0000313" key="3">
    <source>
        <dbReference type="Proteomes" id="UP000179047"/>
    </source>
</evidence>
<feature type="transmembrane region" description="Helical" evidence="1">
    <location>
        <begin position="85"/>
        <end position="103"/>
    </location>
</feature>
<dbReference type="AlphaFoldDB" id="A0A1F8GXT5"/>
<evidence type="ECO:0000256" key="1">
    <source>
        <dbReference type="SAM" id="Phobius"/>
    </source>
</evidence>
<feature type="transmembrane region" description="Helical" evidence="1">
    <location>
        <begin position="197"/>
        <end position="214"/>
    </location>
</feature>
<feature type="transmembrane region" description="Helical" evidence="1">
    <location>
        <begin position="226"/>
        <end position="250"/>
    </location>
</feature>
<feature type="transmembrane region" description="Helical" evidence="1">
    <location>
        <begin position="270"/>
        <end position="294"/>
    </location>
</feature>
<gene>
    <name evidence="2" type="ORF">A3A33_00705</name>
</gene>
<reference evidence="2 3" key="1">
    <citation type="journal article" date="2016" name="Nat. Commun.">
        <title>Thousands of microbial genomes shed light on interconnected biogeochemical processes in an aquifer system.</title>
        <authorList>
            <person name="Anantharaman K."/>
            <person name="Brown C.T."/>
            <person name="Hug L.A."/>
            <person name="Sharon I."/>
            <person name="Castelle C.J."/>
            <person name="Probst A.J."/>
            <person name="Thomas B.C."/>
            <person name="Singh A."/>
            <person name="Wilkins M.J."/>
            <person name="Karaoz U."/>
            <person name="Brodie E.L."/>
            <person name="Williams K.H."/>
            <person name="Hubbard S.S."/>
            <person name="Banfield J.F."/>
        </authorList>
    </citation>
    <scope>NUCLEOTIDE SEQUENCE [LARGE SCALE GENOMIC DNA]</scope>
</reference>
<keyword evidence="1" id="KW-1133">Transmembrane helix</keyword>
<name>A0A1F8GXT5_9BACT</name>
<dbReference type="STRING" id="1802701.A3A33_00705"/>
<comment type="caution">
    <text evidence="2">The sequence shown here is derived from an EMBL/GenBank/DDBJ whole genome shotgun (WGS) entry which is preliminary data.</text>
</comment>
<dbReference type="Proteomes" id="UP000179047">
    <property type="component" value="Unassembled WGS sequence"/>
</dbReference>
<dbReference type="EMBL" id="MGKP01000002">
    <property type="protein sequence ID" value="OGN29800.1"/>
    <property type="molecule type" value="Genomic_DNA"/>
</dbReference>
<feature type="transmembrane region" description="Helical" evidence="1">
    <location>
        <begin position="53"/>
        <end position="73"/>
    </location>
</feature>
<protein>
    <submittedName>
        <fullName evidence="2">Uncharacterized protein</fullName>
    </submittedName>
</protein>
<feature type="transmembrane region" description="Helical" evidence="1">
    <location>
        <begin position="12"/>
        <end position="33"/>
    </location>
</feature>
<accession>A0A1F8GXT5</accession>
<keyword evidence="1" id="KW-0812">Transmembrane</keyword>
<keyword evidence="1" id="KW-0472">Membrane</keyword>